<organism evidence="2 3">
    <name type="scientific">Polypterus senegalus</name>
    <name type="common">Senegal bichir</name>
    <dbReference type="NCBI Taxonomy" id="55291"/>
    <lineage>
        <taxon>Eukaryota</taxon>
        <taxon>Metazoa</taxon>
        <taxon>Chordata</taxon>
        <taxon>Craniata</taxon>
        <taxon>Vertebrata</taxon>
        <taxon>Euteleostomi</taxon>
        <taxon>Actinopterygii</taxon>
        <taxon>Polypteriformes</taxon>
        <taxon>Polypteridae</taxon>
        <taxon>Polypterus</taxon>
    </lineage>
</organism>
<dbReference type="Gene3D" id="3.40.50.720">
    <property type="entry name" value="NAD(P)-binding Rossmann-like Domain"/>
    <property type="match status" value="1"/>
</dbReference>
<feature type="domain" description="Gfo/Idh/MocA-like oxidoreductase N-terminal" evidence="1">
    <location>
        <begin position="55"/>
        <end position="167"/>
    </location>
</feature>
<dbReference type="Proteomes" id="UP000886611">
    <property type="component" value="Unassembled WGS sequence"/>
</dbReference>
<proteinExistence type="predicted"/>
<dbReference type="InterPro" id="IPR051450">
    <property type="entry name" value="Gfo/Idh/MocA_Oxidoreductases"/>
</dbReference>
<dbReference type="SUPFAM" id="SSF51735">
    <property type="entry name" value="NAD(P)-binding Rossmann-fold domains"/>
    <property type="match status" value="1"/>
</dbReference>
<dbReference type="EMBL" id="JAATIS010007298">
    <property type="protein sequence ID" value="KAG2458308.1"/>
    <property type="molecule type" value="Genomic_DNA"/>
</dbReference>
<feature type="non-terminal residue" evidence="2">
    <location>
        <position position="169"/>
    </location>
</feature>
<keyword evidence="3" id="KW-1185">Reference proteome</keyword>
<sequence>MVRLAEAKKMVLPLPRSLLNLAQIQATSPFCQNIRKGLEQQHTDQISFQTNNMFGTVVIGVGIAGRVRIRDLVNPLLSTASEKMIPKGFVSRRTLEDQQGLKQISLDDALAREDIHAAIICTENSYHEDCIRKFLEAGKHVCVEYPMALTLAAARDLWDLADEKSKTTT</sequence>
<evidence type="ECO:0000313" key="2">
    <source>
        <dbReference type="EMBL" id="KAG2458308.1"/>
    </source>
</evidence>
<dbReference type="PANTHER" id="PTHR43377">
    <property type="entry name" value="BILIVERDIN REDUCTASE A"/>
    <property type="match status" value="1"/>
</dbReference>
<reference evidence="2 3" key="1">
    <citation type="journal article" date="2021" name="Cell">
        <title>Tracing the genetic footprints of vertebrate landing in non-teleost ray-finned fishes.</title>
        <authorList>
            <person name="Bi X."/>
            <person name="Wang K."/>
            <person name="Yang L."/>
            <person name="Pan H."/>
            <person name="Jiang H."/>
            <person name="Wei Q."/>
            <person name="Fang M."/>
            <person name="Yu H."/>
            <person name="Zhu C."/>
            <person name="Cai Y."/>
            <person name="He Y."/>
            <person name="Gan X."/>
            <person name="Zeng H."/>
            <person name="Yu D."/>
            <person name="Zhu Y."/>
            <person name="Jiang H."/>
            <person name="Qiu Q."/>
            <person name="Yang H."/>
            <person name="Zhang Y.E."/>
            <person name="Wang W."/>
            <person name="Zhu M."/>
            <person name="He S."/>
            <person name="Zhang G."/>
        </authorList>
    </citation>
    <scope>NUCLEOTIDE SEQUENCE [LARGE SCALE GENOMIC DNA]</scope>
    <source>
        <strain evidence="2">Bchr_013</strain>
    </source>
</reference>
<accession>A0A8X8BHY1</accession>
<name>A0A8X8BHY1_POLSE</name>
<dbReference type="InterPro" id="IPR000683">
    <property type="entry name" value="Gfo/Idh/MocA-like_OxRdtase_N"/>
</dbReference>
<feature type="non-terminal residue" evidence="2">
    <location>
        <position position="1"/>
    </location>
</feature>
<dbReference type="Pfam" id="PF01408">
    <property type="entry name" value="GFO_IDH_MocA"/>
    <property type="match status" value="1"/>
</dbReference>
<protein>
    <submittedName>
        <fullName evidence="2">BIEA reductase</fullName>
    </submittedName>
</protein>
<gene>
    <name evidence="2" type="primary">Blvra</name>
    <name evidence="2" type="ORF">GTO96_0018233</name>
</gene>
<dbReference type="GO" id="GO:0000166">
    <property type="term" value="F:nucleotide binding"/>
    <property type="evidence" value="ECO:0007669"/>
    <property type="project" value="InterPro"/>
</dbReference>
<comment type="caution">
    <text evidence="2">The sequence shown here is derived from an EMBL/GenBank/DDBJ whole genome shotgun (WGS) entry which is preliminary data.</text>
</comment>
<dbReference type="PANTHER" id="PTHR43377:SF1">
    <property type="entry name" value="BILIVERDIN REDUCTASE A"/>
    <property type="match status" value="1"/>
</dbReference>
<dbReference type="AlphaFoldDB" id="A0A8X8BHY1"/>
<dbReference type="InterPro" id="IPR036291">
    <property type="entry name" value="NAD(P)-bd_dom_sf"/>
</dbReference>
<evidence type="ECO:0000313" key="3">
    <source>
        <dbReference type="Proteomes" id="UP000886611"/>
    </source>
</evidence>
<evidence type="ECO:0000259" key="1">
    <source>
        <dbReference type="Pfam" id="PF01408"/>
    </source>
</evidence>